<keyword evidence="1" id="KW-0812">Transmembrane</keyword>
<feature type="transmembrane region" description="Helical" evidence="1">
    <location>
        <begin position="12"/>
        <end position="36"/>
    </location>
</feature>
<feature type="transmembrane region" description="Helical" evidence="1">
    <location>
        <begin position="63"/>
        <end position="85"/>
    </location>
</feature>
<organism evidence="2 3">
    <name type="scientific">Petrachloros mirabilis ULC683</name>
    <dbReference type="NCBI Taxonomy" id="2781853"/>
    <lineage>
        <taxon>Bacteria</taxon>
        <taxon>Bacillati</taxon>
        <taxon>Cyanobacteriota</taxon>
        <taxon>Cyanophyceae</taxon>
        <taxon>Synechococcales</taxon>
        <taxon>Petrachlorosaceae</taxon>
        <taxon>Petrachloros</taxon>
        <taxon>Petrachloros mirabilis</taxon>
    </lineage>
</organism>
<dbReference type="AlphaFoldDB" id="A0A8K2A1V1"/>
<keyword evidence="1" id="KW-0472">Membrane</keyword>
<protein>
    <submittedName>
        <fullName evidence="2">PepSY domain-containing protein</fullName>
    </submittedName>
</protein>
<reference evidence="2" key="1">
    <citation type="submission" date="2019-12" db="EMBL/GenBank/DDBJ databases">
        <title>High-Quality draft genome sequences of three cyanobacteria isolated from the limestone walls of the Old Cathedral of Coimbra.</title>
        <authorList>
            <person name="Tiago I."/>
            <person name="Soares F."/>
            <person name="Portugal A."/>
        </authorList>
    </citation>
    <scope>NUCLEOTIDE SEQUENCE [LARGE SCALE GENOMIC DNA]</scope>
    <source>
        <strain evidence="2">C</strain>
    </source>
</reference>
<accession>A0A8K2A1V1</accession>
<evidence type="ECO:0000313" key="3">
    <source>
        <dbReference type="Proteomes" id="UP000607397"/>
    </source>
</evidence>
<dbReference type="EMBL" id="WVIC01000047">
    <property type="protein sequence ID" value="NCJ08292.1"/>
    <property type="molecule type" value="Genomic_DNA"/>
</dbReference>
<sequence length="93" mass="10712">MAFNKASIRRLHFWLAPLWVLPIVLTLLTGVLFQVADLMGNAPDYLWLLEAHKGNFGAIQLEVVYPFINAFGLLMLAVTGIMMWLQTRKRRLR</sequence>
<evidence type="ECO:0000256" key="1">
    <source>
        <dbReference type="SAM" id="Phobius"/>
    </source>
</evidence>
<keyword evidence="1" id="KW-1133">Transmembrane helix</keyword>
<gene>
    <name evidence="2" type="ORF">GS597_17625</name>
</gene>
<comment type="caution">
    <text evidence="2">The sequence shown here is derived from an EMBL/GenBank/DDBJ whole genome shotgun (WGS) entry which is preliminary data.</text>
</comment>
<evidence type="ECO:0000313" key="2">
    <source>
        <dbReference type="EMBL" id="NCJ08292.1"/>
    </source>
</evidence>
<name>A0A8K2A1V1_9CYAN</name>
<keyword evidence="3" id="KW-1185">Reference proteome</keyword>
<dbReference type="Proteomes" id="UP000607397">
    <property type="component" value="Unassembled WGS sequence"/>
</dbReference>
<dbReference type="RefSeq" id="WP_161826767.1">
    <property type="nucleotide sequence ID" value="NZ_WVIC01000047.1"/>
</dbReference>
<proteinExistence type="predicted"/>